<dbReference type="RefSeq" id="WP_144084873.1">
    <property type="nucleotide sequence ID" value="NZ_JACFRS010000001.1"/>
</dbReference>
<evidence type="ECO:0000256" key="2">
    <source>
        <dbReference type="ARBA" id="ARBA00023295"/>
    </source>
</evidence>
<name>A0A556R535_9BIFI</name>
<protein>
    <submittedName>
        <fullName evidence="4">Nucleoside hydrolase</fullName>
    </submittedName>
</protein>
<reference evidence="4 5" key="1">
    <citation type="submission" date="2019-07" db="EMBL/GenBank/DDBJ databases">
        <title>Bifidobacterium asteroides genomes.</title>
        <authorList>
            <person name="Zheng H."/>
        </authorList>
    </citation>
    <scope>NUCLEOTIDE SEQUENCE [LARGE SCALE GENOMIC DNA]</scope>
    <source>
        <strain evidence="4 5">W8102</strain>
    </source>
</reference>
<dbReference type="EMBL" id="VMHK01000001">
    <property type="protein sequence ID" value="TSJ84002.1"/>
    <property type="molecule type" value="Genomic_DNA"/>
</dbReference>
<dbReference type="InterPro" id="IPR001910">
    <property type="entry name" value="Inosine/uridine_hydrolase_dom"/>
</dbReference>
<dbReference type="GO" id="GO:0006152">
    <property type="term" value="P:purine nucleoside catabolic process"/>
    <property type="evidence" value="ECO:0007669"/>
    <property type="project" value="TreeGrafter"/>
</dbReference>
<keyword evidence="2" id="KW-0326">Glycosidase</keyword>
<dbReference type="Gene3D" id="3.90.245.10">
    <property type="entry name" value="Ribonucleoside hydrolase-like"/>
    <property type="match status" value="1"/>
</dbReference>
<comment type="caution">
    <text evidence="4">The sequence shown here is derived from an EMBL/GenBank/DDBJ whole genome shotgun (WGS) entry which is preliminary data.</text>
</comment>
<dbReference type="InterPro" id="IPR036452">
    <property type="entry name" value="Ribo_hydro-like"/>
</dbReference>
<dbReference type="Proteomes" id="UP000316508">
    <property type="component" value="Unassembled WGS sequence"/>
</dbReference>
<dbReference type="PANTHER" id="PTHR12304:SF4">
    <property type="entry name" value="URIDINE NUCLEOSIDASE"/>
    <property type="match status" value="1"/>
</dbReference>
<dbReference type="InterPro" id="IPR023186">
    <property type="entry name" value="IUNH"/>
</dbReference>
<dbReference type="GO" id="GO:0005829">
    <property type="term" value="C:cytosol"/>
    <property type="evidence" value="ECO:0007669"/>
    <property type="project" value="TreeGrafter"/>
</dbReference>
<dbReference type="PANTHER" id="PTHR12304">
    <property type="entry name" value="INOSINE-URIDINE PREFERRING NUCLEOSIDE HYDROLASE"/>
    <property type="match status" value="1"/>
</dbReference>
<proteinExistence type="predicted"/>
<dbReference type="GO" id="GO:0008477">
    <property type="term" value="F:purine nucleosidase activity"/>
    <property type="evidence" value="ECO:0007669"/>
    <property type="project" value="TreeGrafter"/>
</dbReference>
<evidence type="ECO:0000256" key="1">
    <source>
        <dbReference type="ARBA" id="ARBA00022801"/>
    </source>
</evidence>
<evidence type="ECO:0000313" key="4">
    <source>
        <dbReference type="EMBL" id="TSJ84002.1"/>
    </source>
</evidence>
<keyword evidence="5" id="KW-1185">Reference proteome</keyword>
<organism evidence="4 5">
    <name type="scientific">Bifidobacterium apousia</name>
    <dbReference type="NCBI Taxonomy" id="2750996"/>
    <lineage>
        <taxon>Bacteria</taxon>
        <taxon>Bacillati</taxon>
        <taxon>Actinomycetota</taxon>
        <taxon>Actinomycetes</taxon>
        <taxon>Bifidobacteriales</taxon>
        <taxon>Bifidobacteriaceae</taxon>
        <taxon>Bifidobacterium</taxon>
    </lineage>
</organism>
<dbReference type="CDD" id="cd02651">
    <property type="entry name" value="nuc_hydro_IU_UC_XIUA"/>
    <property type="match status" value="1"/>
</dbReference>
<gene>
    <name evidence="4" type="ORF">FPK30_00550</name>
</gene>
<keyword evidence="1 4" id="KW-0378">Hydrolase</keyword>
<evidence type="ECO:0000313" key="5">
    <source>
        <dbReference type="Proteomes" id="UP000316508"/>
    </source>
</evidence>
<dbReference type="Pfam" id="PF01156">
    <property type="entry name" value="IU_nuc_hydro"/>
    <property type="match status" value="1"/>
</dbReference>
<dbReference type="SUPFAM" id="SSF53590">
    <property type="entry name" value="Nucleoside hydrolase"/>
    <property type="match status" value="1"/>
</dbReference>
<dbReference type="AlphaFoldDB" id="A0A556R535"/>
<evidence type="ECO:0000259" key="3">
    <source>
        <dbReference type="Pfam" id="PF01156"/>
    </source>
</evidence>
<sequence>MKKKVILDCDPGHDDAFAMMLAVQNLDVLGITTIGGNCTLENVTRNAIKVLEVIGQADNIGVYPGHSRPTVMPLVTAPQFHGETGLDGPVLPEPTHSPQDKHAVDFIVDTVMSTDDVTLIATGPLTNIAAALNREPRMVDRVREICIMGGSVTFGNWTPTAEFNIYVDPEAAYRVFNSGIHVKMTGINLTRQCCLTEKHIADFRNIGTKAANFAADLTEYFLKTCEDETQLTGATIHDACAAAWIINPDLIKSASMHIDIELKGELTRGMTVCDYRHLRGIDPAVDIERTPQMDFRGEQPNAEAALELDFPGFVDLLYKTLRQYD</sequence>
<feature type="domain" description="Inosine/uridine-preferring nucleoside hydrolase" evidence="3">
    <location>
        <begin position="5"/>
        <end position="314"/>
    </location>
</feature>
<accession>A0A556R535</accession>